<proteinExistence type="predicted"/>
<dbReference type="EMBL" id="JBHSYQ010000005">
    <property type="protein sequence ID" value="MFC6998476.1"/>
    <property type="molecule type" value="Genomic_DNA"/>
</dbReference>
<accession>A0ABW2DNY0</accession>
<dbReference type="Pfam" id="PF13668">
    <property type="entry name" value="Ferritin_2"/>
    <property type="match status" value="1"/>
</dbReference>
<gene>
    <name evidence="1" type="ORF">ACFQHR_12635</name>
</gene>
<reference evidence="2" key="1">
    <citation type="journal article" date="2019" name="Int. J. Syst. Evol. Microbiol.">
        <title>The Global Catalogue of Microorganisms (GCM) 10K type strain sequencing project: providing services to taxonomists for standard genome sequencing and annotation.</title>
        <authorList>
            <consortium name="The Broad Institute Genomics Platform"/>
            <consortium name="The Broad Institute Genome Sequencing Center for Infectious Disease"/>
            <person name="Wu L."/>
            <person name="Ma J."/>
        </authorList>
    </citation>
    <scope>NUCLEOTIDE SEQUENCE [LARGE SCALE GENOMIC DNA]</scope>
    <source>
        <strain evidence="2">CGMCC 4.7393</strain>
    </source>
</reference>
<dbReference type="SUPFAM" id="SSF47240">
    <property type="entry name" value="Ferritin-like"/>
    <property type="match status" value="1"/>
</dbReference>
<dbReference type="Proteomes" id="UP001596405">
    <property type="component" value="Unassembled WGS sequence"/>
</dbReference>
<name>A0ABW2DNY0_9BACT</name>
<organism evidence="1 2">
    <name type="scientific">Rufibacter roseus</name>
    <dbReference type="NCBI Taxonomy" id="1567108"/>
    <lineage>
        <taxon>Bacteria</taxon>
        <taxon>Pseudomonadati</taxon>
        <taxon>Bacteroidota</taxon>
        <taxon>Cytophagia</taxon>
        <taxon>Cytophagales</taxon>
        <taxon>Hymenobacteraceae</taxon>
        <taxon>Rufibacter</taxon>
    </lineage>
</organism>
<dbReference type="RefSeq" id="WP_066617452.1">
    <property type="nucleotide sequence ID" value="NZ_JBHSYQ010000005.1"/>
</dbReference>
<keyword evidence="2" id="KW-1185">Reference proteome</keyword>
<evidence type="ECO:0000313" key="2">
    <source>
        <dbReference type="Proteomes" id="UP001596405"/>
    </source>
</evidence>
<dbReference type="InterPro" id="IPR009078">
    <property type="entry name" value="Ferritin-like_SF"/>
</dbReference>
<comment type="caution">
    <text evidence="1">The sequence shown here is derived from an EMBL/GenBank/DDBJ whole genome shotgun (WGS) entry which is preliminary data.</text>
</comment>
<sequence>MNILNIFREIAKVDPEIYDRVDNRRSVFKHMSGFGSKVALAAVPLALSSVFKKAYGQNTSGVVGVLQFALTLEHLEAEFYKAALNSSGLIPTGAPMGAITKIRDHEIAHVTLLQQTITQLNATPNPMPNFDLTGGNGSGNGPYADAFSNYAKFLTVAQALEDTGVRAYKGQAANLISNDTVLQAALQIHSVEARHAAHIRLMRAGMSSTPDNGNLKPWITLTQAHGAPQSVYEGEGVTTQAGVDIMTNTDPDITAATASEAFDEPLTMAQVQAIVDPFIA</sequence>
<evidence type="ECO:0000313" key="1">
    <source>
        <dbReference type="EMBL" id="MFC6998476.1"/>
    </source>
</evidence>
<protein>
    <submittedName>
        <fullName evidence="1">Ferritin-like domain-containing protein</fullName>
    </submittedName>
</protein>